<dbReference type="Pfam" id="PF14047">
    <property type="entry name" value="DCR"/>
    <property type="match status" value="1"/>
</dbReference>
<name>A0ABM3XKL7_ERIEU</name>
<evidence type="ECO:0000256" key="3">
    <source>
        <dbReference type="ARBA" id="ARBA00023163"/>
    </source>
</evidence>
<evidence type="ECO:0000313" key="7">
    <source>
        <dbReference type="Proteomes" id="UP001652624"/>
    </source>
</evidence>
<reference evidence="8" key="1">
    <citation type="submission" date="2025-08" db="UniProtKB">
        <authorList>
            <consortium name="RefSeq"/>
        </authorList>
    </citation>
    <scope>IDENTIFICATION</scope>
</reference>
<dbReference type="InterPro" id="IPR025891">
    <property type="entry name" value="Dppa2/4_C_dom"/>
</dbReference>
<evidence type="ECO:0000256" key="5">
    <source>
        <dbReference type="SAM" id="MobiDB-lite"/>
    </source>
</evidence>
<keyword evidence="3" id="KW-0804">Transcription</keyword>
<feature type="region of interest" description="Disordered" evidence="5">
    <location>
        <begin position="1"/>
        <end position="20"/>
    </location>
</feature>
<dbReference type="GeneID" id="132539233"/>
<keyword evidence="4" id="KW-0539">Nucleus</keyword>
<dbReference type="RefSeq" id="XP_060049365.1">
    <property type="nucleotide sequence ID" value="XM_060193382.1"/>
</dbReference>
<evidence type="ECO:0000256" key="4">
    <source>
        <dbReference type="ARBA" id="ARBA00023242"/>
    </source>
</evidence>
<dbReference type="PANTHER" id="PTHR16073:SF10">
    <property type="entry name" value="DEVELOPMENTAL PLURIPOTENCY-ASSOCIATED PROTEIN 2"/>
    <property type="match status" value="1"/>
</dbReference>
<protein>
    <submittedName>
        <fullName evidence="8">Developmental pluripotency-associated protein 2-like</fullName>
    </submittedName>
</protein>
<evidence type="ECO:0000256" key="1">
    <source>
        <dbReference type="ARBA" id="ARBA00004123"/>
    </source>
</evidence>
<evidence type="ECO:0000256" key="2">
    <source>
        <dbReference type="ARBA" id="ARBA00023015"/>
    </source>
</evidence>
<dbReference type="Proteomes" id="UP001652624">
    <property type="component" value="Chromosome 7"/>
</dbReference>
<feature type="domain" description="Developmental pluripotency-associated protein 2/4 C-terminal" evidence="6">
    <location>
        <begin position="98"/>
        <end position="160"/>
    </location>
</feature>
<organism evidence="7 8">
    <name type="scientific">Erinaceus europaeus</name>
    <name type="common">Western European hedgehog</name>
    <dbReference type="NCBI Taxonomy" id="9365"/>
    <lineage>
        <taxon>Eukaryota</taxon>
        <taxon>Metazoa</taxon>
        <taxon>Chordata</taxon>
        <taxon>Craniata</taxon>
        <taxon>Vertebrata</taxon>
        <taxon>Euteleostomi</taxon>
        <taxon>Mammalia</taxon>
        <taxon>Eutheria</taxon>
        <taxon>Laurasiatheria</taxon>
        <taxon>Eulipotyphla</taxon>
        <taxon>Erinaceidae</taxon>
        <taxon>Erinaceinae</taxon>
        <taxon>Erinaceus</taxon>
    </lineage>
</organism>
<sequence>MITTAEVEPRRGRAPPVLPWPTTLPPINEVHRDTLRNWCRQCKWRDGQKRAACQRLQNRLSLRVTRVFLKYRRPDCDHDHVQIPPAAETFLPHASGGCAVHGRPLSAHSQGWVRLQSRVGQVWVSDTPRRTIPLSLLPACTFSTPDLEDNLLCPECVKRNKKMMRRLVTGRREKQPDSSTPTPALMMKRSQGAHSYSSLHAAFSNFDLFRCAHLDSVFASNI</sequence>
<keyword evidence="7" id="KW-1185">Reference proteome</keyword>
<dbReference type="PANTHER" id="PTHR16073">
    <property type="entry name" value="DCR DOMAIN-CONTAINING PROTEIN"/>
    <property type="match status" value="1"/>
</dbReference>
<gene>
    <name evidence="8" type="primary">LOC132539233</name>
</gene>
<dbReference type="InterPro" id="IPR039590">
    <property type="entry name" value="Dppa2/4"/>
</dbReference>
<keyword evidence="2" id="KW-0805">Transcription regulation</keyword>
<proteinExistence type="predicted"/>
<evidence type="ECO:0000259" key="6">
    <source>
        <dbReference type="Pfam" id="PF14047"/>
    </source>
</evidence>
<evidence type="ECO:0000313" key="8">
    <source>
        <dbReference type="RefSeq" id="XP_060049365.1"/>
    </source>
</evidence>
<comment type="subcellular location">
    <subcellularLocation>
        <location evidence="1">Nucleus</location>
    </subcellularLocation>
</comment>
<feature type="region of interest" description="Disordered" evidence="5">
    <location>
        <begin position="168"/>
        <end position="189"/>
    </location>
</feature>
<accession>A0ABM3XKL7</accession>